<gene>
    <name evidence="3" type="ORF">PC9H_008185</name>
</gene>
<dbReference type="GeneID" id="59378003"/>
<dbReference type="AlphaFoldDB" id="A0A8H6ZWB5"/>
<comment type="caution">
    <text evidence="3">The sequence shown here is derived from an EMBL/GenBank/DDBJ whole genome shotgun (WGS) entry which is preliminary data.</text>
</comment>
<organism evidence="3 4">
    <name type="scientific">Pleurotus ostreatus</name>
    <name type="common">Oyster mushroom</name>
    <name type="synonym">White-rot fungus</name>
    <dbReference type="NCBI Taxonomy" id="5322"/>
    <lineage>
        <taxon>Eukaryota</taxon>
        <taxon>Fungi</taxon>
        <taxon>Dikarya</taxon>
        <taxon>Basidiomycota</taxon>
        <taxon>Agaricomycotina</taxon>
        <taxon>Agaricomycetes</taxon>
        <taxon>Agaricomycetidae</taxon>
        <taxon>Agaricales</taxon>
        <taxon>Pleurotineae</taxon>
        <taxon>Pleurotaceae</taxon>
        <taxon>Pleurotus</taxon>
    </lineage>
</organism>
<evidence type="ECO:0000313" key="4">
    <source>
        <dbReference type="Proteomes" id="UP000623687"/>
    </source>
</evidence>
<keyword evidence="2" id="KW-0472">Membrane</keyword>
<feature type="region of interest" description="Disordered" evidence="1">
    <location>
        <begin position="168"/>
        <end position="196"/>
    </location>
</feature>
<keyword evidence="2" id="KW-1133">Transmembrane helix</keyword>
<sequence length="281" mass="29740">MCVILVLLENLNNRLSFCATCLVHGSMPPSPSQLSATSSAATAESPSTNDSRVVVLGVVLGIVAAILIAGIIYMTLRFRRKQSDSPDPSKADHRPGPSYGTSLSSNHFAARITPFGALGAGGEAPQFGEYSYLSASRHAPIVLAPASAHRPGENMRVAIRRADGGWQFLDQRSPRSPGSFDVHDTPLPSPAPSATSFNTLSSSYPLLPSASTQSLLPLPMSAKEREAQMYAERARGLRQLGVPDTEYAVDDVPPPAYVHDGRDVVRGRPGTGSGSLPPTPR</sequence>
<feature type="region of interest" description="Disordered" evidence="1">
    <location>
        <begin position="246"/>
        <end position="281"/>
    </location>
</feature>
<feature type="transmembrane region" description="Helical" evidence="2">
    <location>
        <begin position="53"/>
        <end position="76"/>
    </location>
</feature>
<evidence type="ECO:0000313" key="3">
    <source>
        <dbReference type="EMBL" id="KAF7428948.1"/>
    </source>
</evidence>
<keyword evidence="4" id="KW-1185">Reference proteome</keyword>
<keyword evidence="2" id="KW-0812">Transmembrane</keyword>
<dbReference type="Proteomes" id="UP000623687">
    <property type="component" value="Unassembled WGS sequence"/>
</dbReference>
<proteinExistence type="predicted"/>
<dbReference type="RefSeq" id="XP_036631320.1">
    <property type="nucleotide sequence ID" value="XM_036777700.1"/>
</dbReference>
<reference evidence="3" key="1">
    <citation type="submission" date="2019-07" db="EMBL/GenBank/DDBJ databases">
        <authorList>
            <person name="Palmer J.M."/>
        </authorList>
    </citation>
    <scope>NUCLEOTIDE SEQUENCE</scope>
    <source>
        <strain evidence="3">PC9</strain>
    </source>
</reference>
<accession>A0A8H6ZWB5</accession>
<evidence type="ECO:0000256" key="2">
    <source>
        <dbReference type="SAM" id="Phobius"/>
    </source>
</evidence>
<dbReference type="VEuPathDB" id="FungiDB:PC9H_008185"/>
<protein>
    <submittedName>
        <fullName evidence="3">Uncharacterized protein</fullName>
    </submittedName>
</protein>
<dbReference type="OrthoDB" id="2848852at2759"/>
<feature type="region of interest" description="Disordered" evidence="1">
    <location>
        <begin position="82"/>
        <end position="103"/>
    </location>
</feature>
<dbReference type="EMBL" id="JACETU010000005">
    <property type="protein sequence ID" value="KAF7428948.1"/>
    <property type="molecule type" value="Genomic_DNA"/>
</dbReference>
<name>A0A8H6ZWB5_PLEOS</name>
<feature type="compositionally biased region" description="Basic and acidic residues" evidence="1">
    <location>
        <begin position="82"/>
        <end position="95"/>
    </location>
</feature>
<evidence type="ECO:0000256" key="1">
    <source>
        <dbReference type="SAM" id="MobiDB-lite"/>
    </source>
</evidence>